<dbReference type="OrthoDB" id="10634847at2759"/>
<comment type="caution">
    <text evidence="2">The sequence shown here is derived from an EMBL/GenBank/DDBJ whole genome shotgun (WGS) entry which is preliminary data.</text>
</comment>
<keyword evidence="3" id="KW-1185">Reference proteome</keyword>
<sequence>MVAPKPMRRKKYCKVAEQPNHLSADATFSEVAGFKNPLAARHADASLRSKHHKFTVHTQSPITYSFSSDDEQIGSLDGIILLPSSNNGLKPVKWNTMKTNKVSTMRKFAMRRAARKHKVLDSSHGAKRRPTASISRYSKAKEASVFQSTPILSSTGVPYKTKIIKVPLKLTILPTEETVVPSADTADTESERVSKEDDTTGDGEGKSSKSLPHGEPRLTGHEGSTTRHGRHIDHSTP</sequence>
<evidence type="ECO:0000313" key="3">
    <source>
        <dbReference type="Proteomes" id="UP001163046"/>
    </source>
</evidence>
<dbReference type="AlphaFoldDB" id="A0A9W9YR50"/>
<gene>
    <name evidence="2" type="ORF">OS493_009655</name>
</gene>
<dbReference type="EMBL" id="MU827305">
    <property type="protein sequence ID" value="KAJ7363500.1"/>
    <property type="molecule type" value="Genomic_DNA"/>
</dbReference>
<feature type="compositionally biased region" description="Basic and acidic residues" evidence="1">
    <location>
        <begin position="189"/>
        <end position="220"/>
    </location>
</feature>
<feature type="region of interest" description="Disordered" evidence="1">
    <location>
        <begin position="179"/>
        <end position="237"/>
    </location>
</feature>
<name>A0A9W9YR50_9CNID</name>
<evidence type="ECO:0000256" key="1">
    <source>
        <dbReference type="SAM" id="MobiDB-lite"/>
    </source>
</evidence>
<protein>
    <submittedName>
        <fullName evidence="2">Uncharacterized protein</fullName>
    </submittedName>
</protein>
<organism evidence="2 3">
    <name type="scientific">Desmophyllum pertusum</name>
    <dbReference type="NCBI Taxonomy" id="174260"/>
    <lineage>
        <taxon>Eukaryota</taxon>
        <taxon>Metazoa</taxon>
        <taxon>Cnidaria</taxon>
        <taxon>Anthozoa</taxon>
        <taxon>Hexacorallia</taxon>
        <taxon>Scleractinia</taxon>
        <taxon>Caryophylliina</taxon>
        <taxon>Caryophylliidae</taxon>
        <taxon>Desmophyllum</taxon>
    </lineage>
</organism>
<dbReference type="Proteomes" id="UP001163046">
    <property type="component" value="Unassembled WGS sequence"/>
</dbReference>
<evidence type="ECO:0000313" key="2">
    <source>
        <dbReference type="EMBL" id="KAJ7363500.1"/>
    </source>
</evidence>
<feature type="region of interest" description="Disordered" evidence="1">
    <location>
        <begin position="116"/>
        <end position="140"/>
    </location>
</feature>
<reference evidence="2" key="1">
    <citation type="submission" date="2023-01" db="EMBL/GenBank/DDBJ databases">
        <title>Genome assembly of the deep-sea coral Lophelia pertusa.</title>
        <authorList>
            <person name="Herrera S."/>
            <person name="Cordes E."/>
        </authorList>
    </citation>
    <scope>NUCLEOTIDE SEQUENCE</scope>
    <source>
        <strain evidence="2">USNM1676648</strain>
        <tissue evidence="2">Polyp</tissue>
    </source>
</reference>
<accession>A0A9W9YR50</accession>
<proteinExistence type="predicted"/>